<gene>
    <name evidence="1" type="ORF">U9M48_018728</name>
</gene>
<sequence>MLHLVFGPKWCNLIYLLLYFHKNSCEWRPWRKHFAPPGIVAGRSPLSPIFSILIMEVLNSLVNHATVNNIILKTNMTKSPIIPIQCIDDDLRIISESLPCEIKDILCTCLGLPLTIRKPTKSDWLPVIDKVADNIFGWKASPMSEVVHLVTVNVVSSAMLIYLLLAMDLPKWAIKAIDKLRREFLWKRQGKASGGNFLVAWEQIHQPLGLGCPNLRKWVGCYPLYGSGCKDRCFSPMGWVVYPRETIAEVAPNLIKLIPKQTVKQCAAAQALNNHSCVRIKGALI</sequence>
<name>A0AAQ3TE47_PASNO</name>
<dbReference type="PANTHER" id="PTHR33116">
    <property type="entry name" value="REVERSE TRANSCRIPTASE ZINC-BINDING DOMAIN-CONTAINING PROTEIN-RELATED-RELATED"/>
    <property type="match status" value="1"/>
</dbReference>
<dbReference type="AlphaFoldDB" id="A0AAQ3TE47"/>
<proteinExistence type="predicted"/>
<dbReference type="PANTHER" id="PTHR33116:SF78">
    <property type="entry name" value="OS12G0587133 PROTEIN"/>
    <property type="match status" value="1"/>
</dbReference>
<accession>A0AAQ3TE47</accession>
<keyword evidence="2" id="KW-1185">Reference proteome</keyword>
<feature type="non-terminal residue" evidence="1">
    <location>
        <position position="285"/>
    </location>
</feature>
<evidence type="ECO:0000313" key="2">
    <source>
        <dbReference type="Proteomes" id="UP001341281"/>
    </source>
</evidence>
<dbReference type="Proteomes" id="UP001341281">
    <property type="component" value="Chromosome 04"/>
</dbReference>
<protein>
    <recommendedName>
        <fullName evidence="3">Reverse transcriptase domain-containing protein</fullName>
    </recommendedName>
</protein>
<organism evidence="1 2">
    <name type="scientific">Paspalum notatum var. saurae</name>
    <dbReference type="NCBI Taxonomy" id="547442"/>
    <lineage>
        <taxon>Eukaryota</taxon>
        <taxon>Viridiplantae</taxon>
        <taxon>Streptophyta</taxon>
        <taxon>Embryophyta</taxon>
        <taxon>Tracheophyta</taxon>
        <taxon>Spermatophyta</taxon>
        <taxon>Magnoliopsida</taxon>
        <taxon>Liliopsida</taxon>
        <taxon>Poales</taxon>
        <taxon>Poaceae</taxon>
        <taxon>PACMAD clade</taxon>
        <taxon>Panicoideae</taxon>
        <taxon>Andropogonodae</taxon>
        <taxon>Paspaleae</taxon>
        <taxon>Paspalinae</taxon>
        <taxon>Paspalum</taxon>
    </lineage>
</organism>
<reference evidence="1 2" key="1">
    <citation type="submission" date="2024-02" db="EMBL/GenBank/DDBJ databases">
        <title>High-quality chromosome-scale genome assembly of Pensacola bahiagrass (Paspalum notatum Flugge var. saurae).</title>
        <authorList>
            <person name="Vega J.M."/>
            <person name="Podio M."/>
            <person name="Orjuela J."/>
            <person name="Siena L.A."/>
            <person name="Pessino S.C."/>
            <person name="Combes M.C."/>
            <person name="Mariac C."/>
            <person name="Albertini E."/>
            <person name="Pupilli F."/>
            <person name="Ortiz J.P.A."/>
            <person name="Leblanc O."/>
        </authorList>
    </citation>
    <scope>NUCLEOTIDE SEQUENCE [LARGE SCALE GENOMIC DNA]</scope>
    <source>
        <strain evidence="1">R1</strain>
        <tissue evidence="1">Leaf</tissue>
    </source>
</reference>
<dbReference type="EMBL" id="CP144748">
    <property type="protein sequence ID" value="WVZ70022.1"/>
    <property type="molecule type" value="Genomic_DNA"/>
</dbReference>
<evidence type="ECO:0008006" key="3">
    <source>
        <dbReference type="Google" id="ProtNLM"/>
    </source>
</evidence>
<evidence type="ECO:0000313" key="1">
    <source>
        <dbReference type="EMBL" id="WVZ70022.1"/>
    </source>
</evidence>